<protein>
    <submittedName>
        <fullName evidence="1">Uncharacterized protein</fullName>
    </submittedName>
</protein>
<sequence length="185" mass="21106">MRKSKWLVFLMAVILCMVSVSAAFAKVPPLEEDETDAMEQRICKLLQNEGYKTDYWKDVRSINIRYMDDYYHITLETKKGKNYGADVSPKGAVLSLASNAGTEGSPEENPKLDKDTMKKIQDKVDSFLKEVNPDLLEKIGKLKVQKSLTDGDTVYVEVVDSNKKVFFELKIEPTVQLVVYTQRKK</sequence>
<evidence type="ECO:0000313" key="2">
    <source>
        <dbReference type="Proteomes" id="UP000192328"/>
    </source>
</evidence>
<organism evidence="1 2">
    <name type="scientific">Aristaeella lactis</name>
    <dbReference type="NCBI Taxonomy" id="3046383"/>
    <lineage>
        <taxon>Bacteria</taxon>
        <taxon>Bacillati</taxon>
        <taxon>Bacillota</taxon>
        <taxon>Clostridia</taxon>
        <taxon>Eubacteriales</taxon>
        <taxon>Aristaeellaceae</taxon>
        <taxon>Aristaeella</taxon>
    </lineage>
</organism>
<comment type="caution">
    <text evidence="1">The sequence shown here is derived from an EMBL/GenBank/DDBJ whole genome shotgun (WGS) entry which is preliminary data.</text>
</comment>
<reference evidence="1" key="1">
    <citation type="submission" date="2017-04" db="EMBL/GenBank/DDBJ databases">
        <authorList>
            <person name="Varghese N."/>
            <person name="Submissions S."/>
        </authorList>
    </citation>
    <scope>NUCLEOTIDE SEQUENCE</scope>
    <source>
        <strain evidence="1">WTE2008</strain>
    </source>
</reference>
<dbReference type="EMBL" id="FWXZ01000007">
    <property type="protein sequence ID" value="SMC83978.1"/>
    <property type="molecule type" value="Genomic_DNA"/>
</dbReference>
<keyword evidence="2" id="KW-1185">Reference proteome</keyword>
<proteinExistence type="predicted"/>
<name>A0AC61PPS2_9FIRM</name>
<gene>
    <name evidence="1" type="ORF">SAMN06297397_2852</name>
</gene>
<dbReference type="Proteomes" id="UP000192328">
    <property type="component" value="Unassembled WGS sequence"/>
</dbReference>
<accession>A0AC61PPS2</accession>
<evidence type="ECO:0000313" key="1">
    <source>
        <dbReference type="EMBL" id="SMC83978.1"/>
    </source>
</evidence>